<evidence type="ECO:0000313" key="1">
    <source>
        <dbReference type="EMBL" id="KAJ1091648.1"/>
    </source>
</evidence>
<dbReference type="Proteomes" id="UP001066276">
    <property type="component" value="Chromosome 11"/>
</dbReference>
<evidence type="ECO:0000313" key="2">
    <source>
        <dbReference type="Proteomes" id="UP001066276"/>
    </source>
</evidence>
<protein>
    <submittedName>
        <fullName evidence="1">Uncharacterized protein</fullName>
    </submittedName>
</protein>
<dbReference type="EMBL" id="JANPWB010000015">
    <property type="protein sequence ID" value="KAJ1091648.1"/>
    <property type="molecule type" value="Genomic_DNA"/>
</dbReference>
<accession>A0AAV7LRZ9</accession>
<comment type="caution">
    <text evidence="1">The sequence shown here is derived from an EMBL/GenBank/DDBJ whole genome shotgun (WGS) entry which is preliminary data.</text>
</comment>
<organism evidence="1 2">
    <name type="scientific">Pleurodeles waltl</name>
    <name type="common">Iberian ribbed newt</name>
    <dbReference type="NCBI Taxonomy" id="8319"/>
    <lineage>
        <taxon>Eukaryota</taxon>
        <taxon>Metazoa</taxon>
        <taxon>Chordata</taxon>
        <taxon>Craniata</taxon>
        <taxon>Vertebrata</taxon>
        <taxon>Euteleostomi</taxon>
        <taxon>Amphibia</taxon>
        <taxon>Batrachia</taxon>
        <taxon>Caudata</taxon>
        <taxon>Salamandroidea</taxon>
        <taxon>Salamandridae</taxon>
        <taxon>Pleurodelinae</taxon>
        <taxon>Pleurodeles</taxon>
    </lineage>
</organism>
<proteinExistence type="predicted"/>
<keyword evidence="2" id="KW-1185">Reference proteome</keyword>
<sequence length="75" mass="8096">MGAKSGCAKTKRRTAVMDLLLWTQEHLGRPSDDWGVHLWSVPRAAAAESLTGLGGTCTRCRGEERPGQSGSKNWA</sequence>
<name>A0AAV7LRZ9_PLEWA</name>
<reference evidence="1" key="1">
    <citation type="journal article" date="2022" name="bioRxiv">
        <title>Sequencing and chromosome-scale assembly of the giantPleurodeles waltlgenome.</title>
        <authorList>
            <person name="Brown T."/>
            <person name="Elewa A."/>
            <person name="Iarovenko S."/>
            <person name="Subramanian E."/>
            <person name="Araus A.J."/>
            <person name="Petzold A."/>
            <person name="Susuki M."/>
            <person name="Suzuki K.-i.T."/>
            <person name="Hayashi T."/>
            <person name="Toyoda A."/>
            <person name="Oliveira C."/>
            <person name="Osipova E."/>
            <person name="Leigh N.D."/>
            <person name="Simon A."/>
            <person name="Yun M.H."/>
        </authorList>
    </citation>
    <scope>NUCLEOTIDE SEQUENCE</scope>
    <source>
        <strain evidence="1">20211129_DDA</strain>
        <tissue evidence="1">Liver</tissue>
    </source>
</reference>
<gene>
    <name evidence="1" type="ORF">NDU88_004765</name>
</gene>
<dbReference type="AlphaFoldDB" id="A0AAV7LRZ9"/>